<dbReference type="Proteomes" id="UP000887576">
    <property type="component" value="Unplaced"/>
</dbReference>
<evidence type="ECO:0000313" key="2">
    <source>
        <dbReference type="WBParaSite" id="JU765_v2.g12846.t1"/>
    </source>
</evidence>
<proteinExistence type="predicted"/>
<evidence type="ECO:0000313" key="1">
    <source>
        <dbReference type="Proteomes" id="UP000887576"/>
    </source>
</evidence>
<sequence>MKISSMSEGPETKRPRILAPENGSGDAVEKYEIPKLTDDQAKVCFEKLEELQKQIDVLTEQASEEILHVEQKYNKSRRPHYDKRNEIIAKIPCFWLTAFMNHSTFAELVTEEEEECLRYLQTLDVVDADDVKSGCKLIFTFLPNRFFENSTITKEFNVAELEAQVITSEVKWKIPRPKMDKKAVNQKPSFFAWLEGCYNENDLLDIIREDIWPNPVYYFAALEGSGEEPSSESDGSTDDEETENDPNAAVEEDDSEE</sequence>
<reference evidence="2" key="1">
    <citation type="submission" date="2025-08" db="UniProtKB">
        <authorList>
            <consortium name="WormBaseParasite"/>
        </authorList>
    </citation>
    <scope>IDENTIFICATION</scope>
</reference>
<name>A0AC34Q4H4_9BILA</name>
<protein>
    <submittedName>
        <fullName evidence="2">Uncharacterized protein</fullName>
    </submittedName>
</protein>
<dbReference type="WBParaSite" id="JU765_v2.g12846.t1">
    <property type="protein sequence ID" value="JU765_v2.g12846.t1"/>
    <property type="gene ID" value="JU765_v2.g12846"/>
</dbReference>
<accession>A0AC34Q4H4</accession>
<organism evidence="1 2">
    <name type="scientific">Panagrolaimus sp. JU765</name>
    <dbReference type="NCBI Taxonomy" id="591449"/>
    <lineage>
        <taxon>Eukaryota</taxon>
        <taxon>Metazoa</taxon>
        <taxon>Ecdysozoa</taxon>
        <taxon>Nematoda</taxon>
        <taxon>Chromadorea</taxon>
        <taxon>Rhabditida</taxon>
        <taxon>Tylenchina</taxon>
        <taxon>Panagrolaimomorpha</taxon>
        <taxon>Panagrolaimoidea</taxon>
        <taxon>Panagrolaimidae</taxon>
        <taxon>Panagrolaimus</taxon>
    </lineage>
</organism>